<dbReference type="AlphaFoldDB" id="A0AAN7L468"/>
<dbReference type="Proteomes" id="UP001346149">
    <property type="component" value="Unassembled WGS sequence"/>
</dbReference>
<reference evidence="2 3" key="1">
    <citation type="journal article" date="2023" name="Hortic Res">
        <title>Pangenome of water caltrop reveals structural variations and asymmetric subgenome divergence after allopolyploidization.</title>
        <authorList>
            <person name="Zhang X."/>
            <person name="Chen Y."/>
            <person name="Wang L."/>
            <person name="Yuan Y."/>
            <person name="Fang M."/>
            <person name="Shi L."/>
            <person name="Lu R."/>
            <person name="Comes H.P."/>
            <person name="Ma Y."/>
            <person name="Chen Y."/>
            <person name="Huang G."/>
            <person name="Zhou Y."/>
            <person name="Zheng Z."/>
            <person name="Qiu Y."/>
        </authorList>
    </citation>
    <scope>NUCLEOTIDE SEQUENCE [LARGE SCALE GENOMIC DNA]</scope>
    <source>
        <strain evidence="2">F231</strain>
    </source>
</reference>
<gene>
    <name evidence="2" type="ORF">SAY86_009590</name>
</gene>
<feature type="region of interest" description="Disordered" evidence="1">
    <location>
        <begin position="1"/>
        <end position="24"/>
    </location>
</feature>
<evidence type="ECO:0000313" key="2">
    <source>
        <dbReference type="EMBL" id="KAK4774655.1"/>
    </source>
</evidence>
<evidence type="ECO:0000313" key="3">
    <source>
        <dbReference type="Proteomes" id="UP001346149"/>
    </source>
</evidence>
<organism evidence="2 3">
    <name type="scientific">Trapa natans</name>
    <name type="common">Water chestnut</name>
    <dbReference type="NCBI Taxonomy" id="22666"/>
    <lineage>
        <taxon>Eukaryota</taxon>
        <taxon>Viridiplantae</taxon>
        <taxon>Streptophyta</taxon>
        <taxon>Embryophyta</taxon>
        <taxon>Tracheophyta</taxon>
        <taxon>Spermatophyta</taxon>
        <taxon>Magnoliopsida</taxon>
        <taxon>eudicotyledons</taxon>
        <taxon>Gunneridae</taxon>
        <taxon>Pentapetalae</taxon>
        <taxon>rosids</taxon>
        <taxon>malvids</taxon>
        <taxon>Myrtales</taxon>
        <taxon>Lythraceae</taxon>
        <taxon>Trapa</taxon>
    </lineage>
</organism>
<keyword evidence="3" id="KW-1185">Reference proteome</keyword>
<evidence type="ECO:0000256" key="1">
    <source>
        <dbReference type="SAM" id="MobiDB-lite"/>
    </source>
</evidence>
<protein>
    <submittedName>
        <fullName evidence="2">Uncharacterized protein</fullName>
    </submittedName>
</protein>
<dbReference type="EMBL" id="JAXQNO010000019">
    <property type="protein sequence ID" value="KAK4774655.1"/>
    <property type="molecule type" value="Genomic_DNA"/>
</dbReference>
<proteinExistence type="predicted"/>
<comment type="caution">
    <text evidence="2">The sequence shown here is derived from an EMBL/GenBank/DDBJ whole genome shotgun (WGS) entry which is preliminary data.</text>
</comment>
<sequence length="191" mass="21413">MKKKIKTTKSTGRGDLARAGSGRAPDIHFAKQAQSNIHSAIPGFPRPCRAFREEEQHQPPRDPKALRSRFPSYLTAGKMSLLQIQTTNHLFSDRKLISSTYHRPSNFHLLPASSQSSSSSSANLHKKDSLFSSSSSLSSVGSRPFSLSAQPRRLLCRPPRGKYVREDYLVVRPTSQIVIFSFRRGESFLEK</sequence>
<accession>A0AAN7L468</accession>
<name>A0AAN7L468_TRANT</name>